<proteinExistence type="predicted"/>
<dbReference type="OrthoDB" id="674604at2759"/>
<dbReference type="AlphaFoldDB" id="A0A9P9FRM3"/>
<name>A0A9P9FRM3_9HYPO</name>
<accession>A0A9P9FRM3</accession>
<dbReference type="Proteomes" id="UP000738349">
    <property type="component" value="Unassembled WGS sequence"/>
</dbReference>
<comment type="caution">
    <text evidence="2">The sequence shown here is derived from an EMBL/GenBank/DDBJ whole genome shotgun (WGS) entry which is preliminary data.</text>
</comment>
<reference evidence="2" key="1">
    <citation type="journal article" date="2021" name="Nat. Commun.">
        <title>Genetic determinants of endophytism in the Arabidopsis root mycobiome.</title>
        <authorList>
            <person name="Mesny F."/>
            <person name="Miyauchi S."/>
            <person name="Thiergart T."/>
            <person name="Pickel B."/>
            <person name="Atanasova L."/>
            <person name="Karlsson M."/>
            <person name="Huettel B."/>
            <person name="Barry K.W."/>
            <person name="Haridas S."/>
            <person name="Chen C."/>
            <person name="Bauer D."/>
            <person name="Andreopoulos W."/>
            <person name="Pangilinan J."/>
            <person name="LaButti K."/>
            <person name="Riley R."/>
            <person name="Lipzen A."/>
            <person name="Clum A."/>
            <person name="Drula E."/>
            <person name="Henrissat B."/>
            <person name="Kohler A."/>
            <person name="Grigoriev I.V."/>
            <person name="Martin F.M."/>
            <person name="Hacquard S."/>
        </authorList>
    </citation>
    <scope>NUCLEOTIDE SEQUENCE</scope>
    <source>
        <strain evidence="2">MPI-CAGE-AT-0147</strain>
    </source>
</reference>
<dbReference type="InterPro" id="IPR010730">
    <property type="entry name" value="HET"/>
</dbReference>
<dbReference type="PANTHER" id="PTHR10622:SF10">
    <property type="entry name" value="HET DOMAIN-CONTAINING PROTEIN"/>
    <property type="match status" value="1"/>
</dbReference>
<protein>
    <submittedName>
        <fullName evidence="2">Heterokaryon incompatibility protein-domain-containing protein</fullName>
    </submittedName>
</protein>
<evidence type="ECO:0000313" key="2">
    <source>
        <dbReference type="EMBL" id="KAH7175863.1"/>
    </source>
</evidence>
<dbReference type="EMBL" id="JAGMUV010000001">
    <property type="protein sequence ID" value="KAH7175863.1"/>
    <property type="molecule type" value="Genomic_DNA"/>
</dbReference>
<sequence>MRLLNTKTLELEDVGAEPGSYAIVSHTWGQDELLFADVNNPERLREIRWENTNGYRKVAKACETALKQGFKYVWIDSCCIDKSNSAEVSEAINSMFGWYRDASTCYAYLSDVTVRKDGALENFESSRWFTRGWTLQELIAPDDVEFFSRDWEPLGMRSHHSARIGRITGIAEALLTGREPISKRRKHNLAQLLYQENIATRMSWAAYRDTTRREDVAYSLMGLFGVNMTILYGEGDRAFLRLQEEILKTSQDQSMLIWRTPLVAEESEAMRRMHYFADSPKHFNLRTFGGQEDPDRFGMKMTVRGLEVRVWKCRCRITYSTRNGGTEQGKEDGQWLAVLDCSLSSDTLARAAILLEASAGGGIAFRRLHPNVIMIVEPKRSGFLMADGDMPGYRCNKTEIQSVEYDLGDLKKETIMLESAPDGPLARGVFPFKLSLPPKKTSIQQRGAYTGARRYISSEHIAFMSVDNPIYGVVFLNAGRGREFLIWWGLVELESAMSLTHDDRGAPRLWDNSIPVCFIQSWSNLTGSTDFHTELADQLASDVLDEELRLPWSNGSAPKVVDVDDGLDLGPPARSERPMIPSSVIGLFTQRSRPVFESVCSGAKIRATMKRAEFLGRLACELEVEVVENDY</sequence>
<dbReference type="Pfam" id="PF06985">
    <property type="entry name" value="HET"/>
    <property type="match status" value="1"/>
</dbReference>
<evidence type="ECO:0000313" key="3">
    <source>
        <dbReference type="Proteomes" id="UP000738349"/>
    </source>
</evidence>
<organism evidence="2 3">
    <name type="scientific">Dactylonectria macrodidyma</name>
    <dbReference type="NCBI Taxonomy" id="307937"/>
    <lineage>
        <taxon>Eukaryota</taxon>
        <taxon>Fungi</taxon>
        <taxon>Dikarya</taxon>
        <taxon>Ascomycota</taxon>
        <taxon>Pezizomycotina</taxon>
        <taxon>Sordariomycetes</taxon>
        <taxon>Hypocreomycetidae</taxon>
        <taxon>Hypocreales</taxon>
        <taxon>Nectriaceae</taxon>
        <taxon>Dactylonectria</taxon>
    </lineage>
</organism>
<gene>
    <name evidence="2" type="ORF">EDB81DRAFT_26902</name>
</gene>
<evidence type="ECO:0000259" key="1">
    <source>
        <dbReference type="Pfam" id="PF06985"/>
    </source>
</evidence>
<keyword evidence="3" id="KW-1185">Reference proteome</keyword>
<feature type="domain" description="Heterokaryon incompatibility" evidence="1">
    <location>
        <begin position="21"/>
        <end position="112"/>
    </location>
</feature>
<dbReference type="PANTHER" id="PTHR10622">
    <property type="entry name" value="HET DOMAIN-CONTAINING PROTEIN"/>
    <property type="match status" value="1"/>
</dbReference>